<dbReference type="InterPro" id="IPR001584">
    <property type="entry name" value="Integrase_cat-core"/>
</dbReference>
<organism evidence="3 4">
    <name type="scientific">Polarella glacialis</name>
    <name type="common">Dinoflagellate</name>
    <dbReference type="NCBI Taxonomy" id="89957"/>
    <lineage>
        <taxon>Eukaryota</taxon>
        <taxon>Sar</taxon>
        <taxon>Alveolata</taxon>
        <taxon>Dinophyceae</taxon>
        <taxon>Suessiales</taxon>
        <taxon>Suessiaceae</taxon>
        <taxon>Polarella</taxon>
    </lineage>
</organism>
<evidence type="ECO:0000256" key="1">
    <source>
        <dbReference type="SAM" id="MobiDB-lite"/>
    </source>
</evidence>
<protein>
    <recommendedName>
        <fullName evidence="2">Integrase catalytic domain-containing protein</fullName>
    </recommendedName>
</protein>
<evidence type="ECO:0000313" key="4">
    <source>
        <dbReference type="Proteomes" id="UP000626109"/>
    </source>
</evidence>
<feature type="compositionally biased region" description="Basic and acidic residues" evidence="1">
    <location>
        <begin position="1"/>
        <end position="34"/>
    </location>
</feature>
<dbReference type="Pfam" id="PF07727">
    <property type="entry name" value="RVT_2"/>
    <property type="match status" value="1"/>
</dbReference>
<feature type="region of interest" description="Disordered" evidence="1">
    <location>
        <begin position="870"/>
        <end position="894"/>
    </location>
</feature>
<dbReference type="Proteomes" id="UP000626109">
    <property type="component" value="Unassembled WGS sequence"/>
</dbReference>
<feature type="compositionally biased region" description="Polar residues" evidence="1">
    <location>
        <begin position="140"/>
        <end position="155"/>
    </location>
</feature>
<reference evidence="3" key="1">
    <citation type="submission" date="2021-02" db="EMBL/GenBank/DDBJ databases">
        <authorList>
            <person name="Dougan E. K."/>
            <person name="Rhodes N."/>
            <person name="Thang M."/>
            <person name="Chan C."/>
        </authorList>
    </citation>
    <scope>NUCLEOTIDE SEQUENCE</scope>
</reference>
<accession>A0A813HTT5</accession>
<name>A0A813HTT5_POLGL</name>
<comment type="caution">
    <text evidence="3">The sequence shown here is derived from an EMBL/GenBank/DDBJ whole genome shotgun (WGS) entry which is preliminary data.</text>
</comment>
<dbReference type="EMBL" id="CAJNNW010001764">
    <property type="protein sequence ID" value="CAE8640800.1"/>
    <property type="molecule type" value="Genomic_DNA"/>
</dbReference>
<feature type="region of interest" description="Disordered" evidence="1">
    <location>
        <begin position="137"/>
        <end position="248"/>
    </location>
</feature>
<feature type="domain" description="Integrase catalytic" evidence="2">
    <location>
        <begin position="491"/>
        <end position="666"/>
    </location>
</feature>
<dbReference type="PROSITE" id="PS50994">
    <property type="entry name" value="INTEGRASE"/>
    <property type="match status" value="1"/>
</dbReference>
<feature type="region of interest" description="Disordered" evidence="1">
    <location>
        <begin position="1"/>
        <end position="44"/>
    </location>
</feature>
<dbReference type="Gene3D" id="3.30.420.10">
    <property type="entry name" value="Ribonuclease H-like superfamily/Ribonuclease H"/>
    <property type="match status" value="1"/>
</dbReference>
<feature type="compositionally biased region" description="Basic and acidic residues" evidence="1">
    <location>
        <begin position="159"/>
        <end position="181"/>
    </location>
</feature>
<evidence type="ECO:0000313" key="3">
    <source>
        <dbReference type="EMBL" id="CAE8640800.1"/>
    </source>
</evidence>
<dbReference type="InterPro" id="IPR013103">
    <property type="entry name" value="RVT_2"/>
</dbReference>
<dbReference type="SUPFAM" id="SSF53098">
    <property type="entry name" value="Ribonuclease H-like"/>
    <property type="match status" value="1"/>
</dbReference>
<dbReference type="GO" id="GO:0015074">
    <property type="term" value="P:DNA integration"/>
    <property type="evidence" value="ECO:0007669"/>
    <property type="project" value="InterPro"/>
</dbReference>
<proteinExistence type="predicted"/>
<evidence type="ECO:0000259" key="2">
    <source>
        <dbReference type="PROSITE" id="PS50994"/>
    </source>
</evidence>
<feature type="compositionally biased region" description="Basic and acidic residues" evidence="1">
    <location>
        <begin position="874"/>
        <end position="892"/>
    </location>
</feature>
<feature type="compositionally biased region" description="Basic and acidic residues" evidence="1">
    <location>
        <begin position="802"/>
        <end position="856"/>
    </location>
</feature>
<dbReference type="InterPro" id="IPR036397">
    <property type="entry name" value="RNaseH_sf"/>
</dbReference>
<sequence length="1463" mass="164067">MAFKKETNSKAKTNDDVEKYDFEREEGIDPRDPRAMGPPCNGKHEQASYGRGSCSGKNQHGMWFGCACCKIRLKYVPAFGATGARRQAGPLSQDVKVVTQRLGKEAAYAPDLRNHEVSLEGAEASLLNRLAEIQRRKAATKTSRASNNPQDNFTSPEEPPEKEKETDKKPSSRRTTTETARKSRGVSSSSQAQTADVSEPVIGAATDASKRRAPEAPEAAESVLVNDSSEEDTVSSQEFVKQEAMKTEREEPCEALVHEQPLVDSALRELLVSQLVFAAETEVSLNSEQDIALYATGFIREPIFFQNKAWRYQNAITPEDKWKAYQRTKLSRKLVRNGLKVIEFHLSQGGLLAWEWPRHTQGWAFPEVQTFWRRTSHFEANGDGCRFGVVDANNNLAMVKRIVDCILKEEKSSQGAAAVFMTEPQAEEIIANMTKKEFEEADKLVRRLHTRSGHPSKAALMNSLRARKADPKLVAVAGKLQCDACEEGRMADLHPAVSLEGCTVLWHTLQLDMMFMTKSDAATHSMVMVDEASHKVAVSKMLEHPREEHHNVTATMVIEKLEQDWIQHHGPPAIIKLDPEGALRSRELEAWAAERGIQIFPCPGEDHGSIGVVESSIGKLRRGTETLLRDRPDLNSHSALLHMVAARNMFDRHRGFAPLQWAMGRLPEADGRFFESDDPNLAFDSAEGDDTHEFARNLQCRTAAADIYMKAQAEIRHSRANNAKARPNACFLPGDLLRHASERERLLAENSAPPSTPWTFQSMIELLRAGQFDTLDDLSQEWHEPLPQAVVRGRSTVRTRTVGRDVSRPVPAARDRGRSRSRAFDSNKRTEKTPKDPPEDTKDPMTDVKNKRKEESGAQEMTEIIQQIVQQHDAQQDFKKARRLQETSETSHTEVGQWLQTQAGEAATGHVPAERLMRMRWVLTFKDSGAAKARLVIIGFTDPDLLDLHTQAPTMTRRTRQLLLSLAATKGWTVFKADAKTAFLQGQASQLDREVFARPVPELAEALHLKHDQAVRLRKACYGLVNAPREWYLDVDRTLKSIGLERLVTEPCAWRLRSAATGKSIGVITSHVDDFLITGDERSPDWLKAVQAFYDAYKWTPWEVNTFGHCGVDVTQGLDRGFVLSQADYVNNIDQIELTPERRVETSASITEAERSEMLAMLGAVQWKVYQTGPQHSAQLSLLQSSITLATVQTLLDVNKLVREVHSYKHLTLKIHPLCLQDEDELLFVCWTDAALANRPDLSSTGGFVVGLTTKKLLDGQSQQVNLISWKSGKLPRKAKSSLGAEVQAMSEGEQELMFCRLQFAEMTGETVDLRDYWKAVNSIPGVIVIDAKACYDAVHKGLSAHASGLGLKDKHGALELMTLMECLEAGRTLVRWVHSEAQLADALTKAAAKEMMLRFLEQGEWTIVHDPQMVSAKNRRKLQKPTFESEYRLPEHQDASVLFTAEFVQKWTTRFTEQMKLW</sequence>
<dbReference type="InterPro" id="IPR012337">
    <property type="entry name" value="RNaseH-like_sf"/>
</dbReference>
<feature type="compositionally biased region" description="Polar residues" evidence="1">
    <location>
        <begin position="185"/>
        <end position="196"/>
    </location>
</feature>
<feature type="region of interest" description="Disordered" evidence="1">
    <location>
        <begin position="793"/>
        <end position="858"/>
    </location>
</feature>
<gene>
    <name evidence="3" type="ORF">PGLA2088_LOCUS2218</name>
</gene>
<dbReference type="GO" id="GO:0003676">
    <property type="term" value="F:nucleic acid binding"/>
    <property type="evidence" value="ECO:0007669"/>
    <property type="project" value="InterPro"/>
</dbReference>